<accession>A0A0K2VUG2</accession>
<feature type="compositionally biased region" description="Basic and acidic residues" evidence="1">
    <location>
        <begin position="419"/>
        <end position="430"/>
    </location>
</feature>
<organism evidence="2 3">
    <name type="scientific">Mesorhizobium plurifarium</name>
    <dbReference type="NCBI Taxonomy" id="69974"/>
    <lineage>
        <taxon>Bacteria</taxon>
        <taxon>Pseudomonadati</taxon>
        <taxon>Pseudomonadota</taxon>
        <taxon>Alphaproteobacteria</taxon>
        <taxon>Hyphomicrobiales</taxon>
        <taxon>Phyllobacteriaceae</taxon>
        <taxon>Mesorhizobium</taxon>
    </lineage>
</organism>
<dbReference type="EMBL" id="CCND01000011">
    <property type="protein sequence ID" value="CDX54351.1"/>
    <property type="molecule type" value="Genomic_DNA"/>
</dbReference>
<reference evidence="3" key="1">
    <citation type="submission" date="2014-08" db="EMBL/GenBank/DDBJ databases">
        <authorList>
            <person name="Edwards T."/>
        </authorList>
    </citation>
    <scope>NUCLEOTIDE SEQUENCE [LARGE SCALE GENOMIC DNA]</scope>
</reference>
<evidence type="ECO:0000256" key="1">
    <source>
        <dbReference type="SAM" id="MobiDB-lite"/>
    </source>
</evidence>
<feature type="compositionally biased region" description="Basic and acidic residues" evidence="1">
    <location>
        <begin position="355"/>
        <end position="383"/>
    </location>
</feature>
<dbReference type="Proteomes" id="UP000182888">
    <property type="component" value="Unassembled WGS sequence"/>
</dbReference>
<gene>
    <name evidence="2" type="ORF">MPL1032_190028</name>
</gene>
<evidence type="ECO:0000313" key="2">
    <source>
        <dbReference type="EMBL" id="CDX54351.1"/>
    </source>
</evidence>
<name>A0A0K2VUG2_MESPL</name>
<evidence type="ECO:0000313" key="3">
    <source>
        <dbReference type="Proteomes" id="UP000182888"/>
    </source>
</evidence>
<feature type="region of interest" description="Disordered" evidence="1">
    <location>
        <begin position="355"/>
        <end position="395"/>
    </location>
</feature>
<sequence length="566" mass="60921">MVFDGFLDADTGIGQPLDVGIEGARHHMPGRFHATGEVGGAGFEHGGGRRDDVGHIGADLGLALIDHRRQRVLALGEGVGDFLRALHHRLVDLTGARFEGGVELLRAGVERLGAGLELANQRLAAFGQRPLDAAEARFEFRTQRARRAAQQRDHAMGAVVEQVGQRARQAVRGVGQLGDTGIEEAGESLAGGRKPVGDAIQARFDGIEDRRRAFINAVDQRVAGIVDRHRQLGRGVEDRVADDIAGRADLVAQRLVRAGDGSAHALGMRDDRLALAAQTVDQRTDAGLVLGIGAFDLADFAVDKRFELDGASERPLDAFAHGCHLAANGLADHHDAVLGKVFRLRQAEGDLGHGLRGDAHFLRAPDHGGERPEQDDRNDRGNRQADQFGTSEELVEGADLPDVGAEQKIGQAAGAGDPGQRDKGDHPVDGARRAPVEAVQQRLVVLLAVVIGGREAGGRCEAGRLPVARLDRAQFGRLGRGGLGSLGASRLGVVCRLRPLATALARQLVGCRRDLRFEVFHRRRHIEAAFVAGKVKVKRLFQFRGYVAVERLGRRWFLSHAFATLY</sequence>
<protein>
    <submittedName>
        <fullName evidence="2">Uncharacterized protein</fullName>
    </submittedName>
</protein>
<proteinExistence type="predicted"/>
<feature type="region of interest" description="Disordered" evidence="1">
    <location>
        <begin position="410"/>
        <end position="430"/>
    </location>
</feature>
<dbReference type="AlphaFoldDB" id="A0A0K2VUG2"/>